<evidence type="ECO:0000256" key="1">
    <source>
        <dbReference type="SAM" id="Phobius"/>
    </source>
</evidence>
<organism evidence="2 3">
    <name type="scientific">Heliomicrobium gestii</name>
    <name type="common">Heliobacterium gestii</name>
    <dbReference type="NCBI Taxonomy" id="2699"/>
    <lineage>
        <taxon>Bacteria</taxon>
        <taxon>Bacillati</taxon>
        <taxon>Bacillota</taxon>
        <taxon>Clostridia</taxon>
        <taxon>Eubacteriales</taxon>
        <taxon>Heliobacteriaceae</taxon>
        <taxon>Heliomicrobium</taxon>
    </lineage>
</organism>
<dbReference type="PIRSF" id="PIRSF038973">
    <property type="entry name" value="SpoIIM"/>
    <property type="match status" value="1"/>
</dbReference>
<protein>
    <recommendedName>
        <fullName evidence="4">Stage II sporulation protein M</fullName>
    </recommendedName>
</protein>
<evidence type="ECO:0000313" key="2">
    <source>
        <dbReference type="EMBL" id="MZP41419.1"/>
    </source>
</evidence>
<accession>A0A845L9R1</accession>
<dbReference type="Proteomes" id="UP000471031">
    <property type="component" value="Unassembled WGS sequence"/>
</dbReference>
<name>A0A845L9R1_HELGE</name>
<feature type="transmembrane region" description="Helical" evidence="1">
    <location>
        <begin position="85"/>
        <end position="107"/>
    </location>
</feature>
<proteinExistence type="predicted"/>
<keyword evidence="1" id="KW-1133">Transmembrane helix</keyword>
<keyword evidence="3" id="KW-1185">Reference proteome</keyword>
<evidence type="ECO:0000313" key="3">
    <source>
        <dbReference type="Proteomes" id="UP000471031"/>
    </source>
</evidence>
<dbReference type="EMBL" id="WXEX01000001">
    <property type="protein sequence ID" value="MZP41419.1"/>
    <property type="molecule type" value="Genomic_DNA"/>
</dbReference>
<feature type="transmembrane region" description="Helical" evidence="1">
    <location>
        <begin position="179"/>
        <end position="200"/>
    </location>
</feature>
<gene>
    <name evidence="2" type="ORF">GTO89_00035</name>
</gene>
<dbReference type="OrthoDB" id="1707382at2"/>
<feature type="transmembrane region" description="Helical" evidence="1">
    <location>
        <begin position="127"/>
        <end position="158"/>
    </location>
</feature>
<dbReference type="RefSeq" id="WP_161260017.1">
    <property type="nucleotide sequence ID" value="NZ_JAFBDC010000001.1"/>
</dbReference>
<dbReference type="Pfam" id="PF01944">
    <property type="entry name" value="SpoIIM"/>
    <property type="match status" value="1"/>
</dbReference>
<dbReference type="AlphaFoldDB" id="A0A845L9R1"/>
<dbReference type="InterPro" id="IPR014196">
    <property type="entry name" value="SpoIIM"/>
</dbReference>
<keyword evidence="1" id="KW-0812">Transmembrane</keyword>
<comment type="caution">
    <text evidence="2">The sequence shown here is derived from an EMBL/GenBank/DDBJ whole genome shotgun (WGS) entry which is preliminary data.</text>
</comment>
<evidence type="ECO:0008006" key="4">
    <source>
        <dbReference type="Google" id="ProtNLM"/>
    </source>
</evidence>
<dbReference type="InterPro" id="IPR002798">
    <property type="entry name" value="SpoIIM-like"/>
</dbReference>
<sequence length="210" mass="21410">MAILFHGGAGGMGQGNLNTHWGLYALALATIACGTAAGALSAKYLPPGQASELQVKLLETLQGIKGGAVTQALLEPAVMRNVETLGLIVLLGLTALGIPLIAGLLFFRGFVLGFAAGFLLLSRASDGWVIVLLALAPASLLFLPALVLSGGMALALALHLARGRRPYQATSLGRTLLQYAGAGVGTLLLGAGAGLIDAYVTPGLLRLFIR</sequence>
<feature type="transmembrane region" description="Helical" evidence="1">
    <location>
        <begin position="21"/>
        <end position="42"/>
    </location>
</feature>
<reference evidence="2 3" key="1">
    <citation type="submission" date="2020-01" db="EMBL/GenBank/DDBJ databases">
        <title>Whole genome sequence of Heliobacterium gestii DSM 11169.</title>
        <authorList>
            <person name="Kyndt J.A."/>
            <person name="Meyer T.E."/>
        </authorList>
    </citation>
    <scope>NUCLEOTIDE SEQUENCE [LARGE SCALE GENOMIC DNA]</scope>
    <source>
        <strain evidence="2 3">DSM 11169</strain>
    </source>
</reference>
<keyword evidence="1" id="KW-0472">Membrane</keyword>